<name>A0ABX6PIU0_9HYPH</name>
<reference evidence="1 2" key="1">
    <citation type="submission" date="2020-05" db="EMBL/GenBank/DDBJ databases">
        <title>Genome sequences of pea root nodulating Rhizobium spp.</title>
        <authorList>
            <person name="Rahi P."/>
        </authorList>
    </citation>
    <scope>NUCLEOTIDE SEQUENCE [LARGE SCALE GENOMIC DNA]</scope>
    <source>
        <strain evidence="2">JKLM 12A2</strain>
    </source>
</reference>
<sequence length="61" mass="6996">MSKRRWAGSTAFRPDSTLAIFARPFLRYDLILAQPTPPPSIGKADFMWGHLKPNRLFEHLA</sequence>
<gene>
    <name evidence="1" type="ORF">FFM53_022240</name>
</gene>
<protein>
    <recommendedName>
        <fullName evidence="3">Transposase</fullName>
    </recommendedName>
</protein>
<organism evidence="1 2">
    <name type="scientific">Rhizobium indicum</name>
    <dbReference type="NCBI Taxonomy" id="2583231"/>
    <lineage>
        <taxon>Bacteria</taxon>
        <taxon>Pseudomonadati</taxon>
        <taxon>Pseudomonadota</taxon>
        <taxon>Alphaproteobacteria</taxon>
        <taxon>Hyphomicrobiales</taxon>
        <taxon>Rhizobiaceae</taxon>
        <taxon>Rhizobium/Agrobacterium group</taxon>
        <taxon>Rhizobium</taxon>
    </lineage>
</organism>
<evidence type="ECO:0008006" key="3">
    <source>
        <dbReference type="Google" id="ProtNLM"/>
    </source>
</evidence>
<dbReference type="RefSeq" id="WP_138387261.1">
    <property type="nucleotide sequence ID" value="NZ_CP054021.1"/>
</dbReference>
<evidence type="ECO:0000313" key="1">
    <source>
        <dbReference type="EMBL" id="QKK19011.1"/>
    </source>
</evidence>
<proteinExistence type="predicted"/>
<accession>A0ABX6PIU0</accession>
<dbReference type="Proteomes" id="UP000305673">
    <property type="component" value="Chromosome"/>
</dbReference>
<evidence type="ECO:0000313" key="2">
    <source>
        <dbReference type="Proteomes" id="UP000305673"/>
    </source>
</evidence>
<dbReference type="EMBL" id="CP054021">
    <property type="protein sequence ID" value="QKK19011.1"/>
    <property type="molecule type" value="Genomic_DNA"/>
</dbReference>
<keyword evidence="2" id="KW-1185">Reference proteome</keyword>